<evidence type="ECO:0000313" key="7">
    <source>
        <dbReference type="Proteomes" id="UP000694555"/>
    </source>
</evidence>
<accession>A0A8C0B2G8</accession>
<comment type="function">
    <text evidence="3">Stores iron in a soluble, non-toxic, readily available form. Important for iron homeostasis. Has ferroxidase activity. Iron is taken up in the ferrous form and deposited as ferric hydroxides after oxidation.</text>
</comment>
<dbReference type="GO" id="GO:0008198">
    <property type="term" value="F:ferrous iron binding"/>
    <property type="evidence" value="ECO:0007669"/>
    <property type="project" value="TreeGrafter"/>
</dbReference>
<dbReference type="PANTHER" id="PTHR11431">
    <property type="entry name" value="FERRITIN"/>
    <property type="match status" value="1"/>
</dbReference>
<dbReference type="PANTHER" id="PTHR11431:SF54">
    <property type="entry name" value="FERRITIN"/>
    <property type="match status" value="1"/>
</dbReference>
<dbReference type="AlphaFoldDB" id="A0A8C0B2G8"/>
<dbReference type="Gene3D" id="1.20.1260.10">
    <property type="match status" value="1"/>
</dbReference>
<dbReference type="GO" id="GO:0006879">
    <property type="term" value="P:intracellular iron ion homeostasis"/>
    <property type="evidence" value="ECO:0007669"/>
    <property type="project" value="InterPro"/>
</dbReference>
<feature type="binding site" evidence="5">
    <location>
        <position position="24"/>
    </location>
    <ligand>
        <name>Fe cation</name>
        <dbReference type="ChEBI" id="CHEBI:24875"/>
        <label>1</label>
    </ligand>
</feature>
<dbReference type="EC" id="1.16.3.1" evidence="1"/>
<dbReference type="Ensembl" id="ENSBJAT00000011095.1">
    <property type="protein sequence ID" value="ENSBJAP00000010789.1"/>
    <property type="gene ID" value="ENSBJAG00000007355.1"/>
</dbReference>
<dbReference type="GO" id="GO:0006826">
    <property type="term" value="P:iron ion transport"/>
    <property type="evidence" value="ECO:0007669"/>
    <property type="project" value="InterPro"/>
</dbReference>
<protein>
    <recommendedName>
        <fullName evidence="1">ferroxidase</fullName>
        <ecNumber evidence="1">1.16.3.1</ecNumber>
    </recommendedName>
</protein>
<dbReference type="InterPro" id="IPR001519">
    <property type="entry name" value="Ferritin"/>
</dbReference>
<dbReference type="SUPFAM" id="SSF47240">
    <property type="entry name" value="Ferritin-like"/>
    <property type="match status" value="1"/>
</dbReference>
<evidence type="ECO:0000256" key="5">
    <source>
        <dbReference type="PIRSR" id="PIRSR601519-1"/>
    </source>
</evidence>
<dbReference type="InterPro" id="IPR012347">
    <property type="entry name" value="Ferritin-like"/>
</dbReference>
<sequence>MDSQIRQNYHRDCEAAVNRMANMELHASYVYLSMVGPLWTSLVPLEPLLRPPSCPRGLL</sequence>
<reference evidence="6" key="1">
    <citation type="submission" date="2025-08" db="UniProtKB">
        <authorList>
            <consortium name="Ensembl"/>
        </authorList>
    </citation>
    <scope>IDENTIFICATION</scope>
</reference>
<dbReference type="GO" id="GO:0004322">
    <property type="term" value="F:ferroxidase activity"/>
    <property type="evidence" value="ECO:0007669"/>
    <property type="project" value="UniProtKB-EC"/>
</dbReference>
<keyword evidence="5" id="KW-0408">Iron</keyword>
<dbReference type="GO" id="GO:0005737">
    <property type="term" value="C:cytoplasm"/>
    <property type="evidence" value="ECO:0007669"/>
    <property type="project" value="TreeGrafter"/>
</dbReference>
<dbReference type="InterPro" id="IPR009078">
    <property type="entry name" value="Ferritin-like_SF"/>
</dbReference>
<keyword evidence="5" id="KW-0479">Metal-binding</keyword>
<keyword evidence="7" id="KW-1185">Reference proteome</keyword>
<evidence type="ECO:0000256" key="4">
    <source>
        <dbReference type="ARBA" id="ARBA00047990"/>
    </source>
</evidence>
<reference evidence="6" key="2">
    <citation type="submission" date="2025-09" db="UniProtKB">
        <authorList>
            <consortium name="Ensembl"/>
        </authorList>
    </citation>
    <scope>IDENTIFICATION</scope>
</reference>
<evidence type="ECO:0000256" key="2">
    <source>
        <dbReference type="ARBA" id="ARBA00023002"/>
    </source>
</evidence>
<evidence type="ECO:0000256" key="1">
    <source>
        <dbReference type="ARBA" id="ARBA00013107"/>
    </source>
</evidence>
<keyword evidence="2" id="KW-0560">Oxidoreductase</keyword>
<organism evidence="6 7">
    <name type="scientific">Buteo japonicus</name>
    <dbReference type="NCBI Taxonomy" id="224669"/>
    <lineage>
        <taxon>Eukaryota</taxon>
        <taxon>Metazoa</taxon>
        <taxon>Chordata</taxon>
        <taxon>Craniata</taxon>
        <taxon>Vertebrata</taxon>
        <taxon>Euteleostomi</taxon>
        <taxon>Archelosauria</taxon>
        <taxon>Archosauria</taxon>
        <taxon>Dinosauria</taxon>
        <taxon>Saurischia</taxon>
        <taxon>Theropoda</taxon>
        <taxon>Coelurosauria</taxon>
        <taxon>Aves</taxon>
        <taxon>Neognathae</taxon>
        <taxon>Neoaves</taxon>
        <taxon>Telluraves</taxon>
        <taxon>Accipitrimorphae</taxon>
        <taxon>Accipitriformes</taxon>
        <taxon>Accipitridae</taxon>
        <taxon>Accipitrinae</taxon>
        <taxon>Buteo</taxon>
    </lineage>
</organism>
<comment type="catalytic activity">
    <reaction evidence="4">
        <text>4 Fe(2+) + O2 + 4 H(+) = 4 Fe(3+) + 2 H2O</text>
        <dbReference type="Rhea" id="RHEA:11148"/>
        <dbReference type="ChEBI" id="CHEBI:15377"/>
        <dbReference type="ChEBI" id="CHEBI:15378"/>
        <dbReference type="ChEBI" id="CHEBI:15379"/>
        <dbReference type="ChEBI" id="CHEBI:29033"/>
        <dbReference type="ChEBI" id="CHEBI:29034"/>
        <dbReference type="EC" id="1.16.3.1"/>
    </reaction>
</comment>
<name>A0A8C0B2G8_9AVES</name>
<evidence type="ECO:0000313" key="6">
    <source>
        <dbReference type="Ensembl" id="ENSBJAP00000010789.1"/>
    </source>
</evidence>
<dbReference type="Proteomes" id="UP000694555">
    <property type="component" value="Unplaced"/>
</dbReference>
<proteinExistence type="predicted"/>
<evidence type="ECO:0000256" key="3">
    <source>
        <dbReference type="ARBA" id="ARBA00025111"/>
    </source>
</evidence>
<dbReference type="GO" id="GO:0008199">
    <property type="term" value="F:ferric iron binding"/>
    <property type="evidence" value="ECO:0007669"/>
    <property type="project" value="InterPro"/>
</dbReference>